<accession>A0A096A8K5</accession>
<feature type="domain" description="Fibronectin type-III" evidence="2">
    <location>
        <begin position="199"/>
        <end position="265"/>
    </location>
</feature>
<evidence type="ECO:0000313" key="3">
    <source>
        <dbReference type="EMBL" id="KGF43418.1"/>
    </source>
</evidence>
<dbReference type="OrthoDB" id="1079621at2"/>
<dbReference type="Gene3D" id="2.60.120.260">
    <property type="entry name" value="Galactose-binding domain-like"/>
    <property type="match status" value="1"/>
</dbReference>
<dbReference type="Pfam" id="PF00041">
    <property type="entry name" value="fn3"/>
    <property type="match status" value="1"/>
</dbReference>
<reference evidence="3 4" key="1">
    <citation type="submission" date="2014-07" db="EMBL/GenBank/DDBJ databases">
        <authorList>
            <person name="McCorrison J."/>
            <person name="Sanka R."/>
            <person name="Torralba M."/>
            <person name="Gillis M."/>
            <person name="Haft D.H."/>
            <person name="Methe B."/>
            <person name="Sutton G."/>
            <person name="Nelson K.E."/>
        </authorList>
    </citation>
    <scope>NUCLEOTIDE SEQUENCE [LARGE SCALE GENOMIC DNA]</scope>
    <source>
        <strain evidence="3 4">DNF00320</strain>
    </source>
</reference>
<evidence type="ECO:0000256" key="1">
    <source>
        <dbReference type="SAM" id="SignalP"/>
    </source>
</evidence>
<dbReference type="Gene3D" id="2.60.40.10">
    <property type="entry name" value="Immunoglobulins"/>
    <property type="match status" value="1"/>
</dbReference>
<dbReference type="EMBL" id="JRNQ01000089">
    <property type="protein sequence ID" value="KGF43418.1"/>
    <property type="molecule type" value="Genomic_DNA"/>
</dbReference>
<dbReference type="RefSeq" id="WP_036868425.1">
    <property type="nucleotide sequence ID" value="NZ_JRNQ01000089.1"/>
</dbReference>
<dbReference type="InterPro" id="IPR013783">
    <property type="entry name" value="Ig-like_fold"/>
</dbReference>
<feature type="chain" id="PRO_5001916784" evidence="1">
    <location>
        <begin position="21"/>
        <end position="367"/>
    </location>
</feature>
<comment type="caution">
    <text evidence="3">The sequence shown here is derived from an EMBL/GenBank/DDBJ whole genome shotgun (WGS) entry which is preliminary data.</text>
</comment>
<dbReference type="InterPro" id="IPR036116">
    <property type="entry name" value="FN3_sf"/>
</dbReference>
<name>A0A096A8K5_9BACT</name>
<keyword evidence="1" id="KW-0732">Signal</keyword>
<dbReference type="InterPro" id="IPR003961">
    <property type="entry name" value="FN3_dom"/>
</dbReference>
<dbReference type="SUPFAM" id="SSF49785">
    <property type="entry name" value="Galactose-binding domain-like"/>
    <property type="match status" value="1"/>
</dbReference>
<dbReference type="AlphaFoldDB" id="A0A096A8K5"/>
<evidence type="ECO:0000259" key="2">
    <source>
        <dbReference type="Pfam" id="PF00041"/>
    </source>
</evidence>
<dbReference type="SUPFAM" id="SSF49265">
    <property type="entry name" value="Fibronectin type III"/>
    <property type="match status" value="1"/>
</dbReference>
<proteinExistence type="predicted"/>
<organism evidence="3 4">
    <name type="scientific">Prevotella bivia DNF00320</name>
    <dbReference type="NCBI Taxonomy" id="1401068"/>
    <lineage>
        <taxon>Bacteria</taxon>
        <taxon>Pseudomonadati</taxon>
        <taxon>Bacteroidota</taxon>
        <taxon>Bacteroidia</taxon>
        <taxon>Bacteroidales</taxon>
        <taxon>Prevotellaceae</taxon>
        <taxon>Prevotella</taxon>
    </lineage>
</organism>
<gene>
    <name evidence="3" type="ORF">HMPREF0647_10145</name>
</gene>
<feature type="signal peptide" evidence="1">
    <location>
        <begin position="1"/>
        <end position="20"/>
    </location>
</feature>
<dbReference type="InterPro" id="IPR008979">
    <property type="entry name" value="Galactose-bd-like_sf"/>
</dbReference>
<dbReference type="Proteomes" id="UP000029525">
    <property type="component" value="Unassembled WGS sequence"/>
</dbReference>
<sequence length="367" mass="41776">MNLYKLLLLAFLWCTLDVTAQTPPNLILNGGFEEWRAAGIYEKPMCWYFSVGSIEKSNQSHGGSHAVKLVAISHTLSIIDRAYNYYYMNIEGGATYRLTYWYKGTLQHPNCVSTVIWGKEKRKVKTDAKKASKDMVTDASPTEWKQKTIDFVAPQGVDCAGFCFEMKEENSDANNYLLIDDVVFKKIKSSTITEDVPMPYDVKVSAQQHEIFMSWHPVQGSGIKYNILLNGKQVSTISTTDYILQKMQPNTPYEIGVQTIMPDGKKSKVAKKNITTESIIPGREDENRIPYIYQIKNYGDCPRNIELFFNDLYDVNAQIKYTLDGIPFVPVDGYKLVFNKTGKHILVVDIIESDGKAWTLEYNLNVK</sequence>
<protein>
    <submittedName>
        <fullName evidence="3">Chitinase</fullName>
    </submittedName>
</protein>
<evidence type="ECO:0000313" key="4">
    <source>
        <dbReference type="Proteomes" id="UP000029525"/>
    </source>
</evidence>